<sequence length="453" mass="46964">MHLLPFQSCLLLSTVCHELHEIVQREILRGVRSLAFDNLPGTHVGDALAWTFRASNAPNLPFLRSISAGGSAALQPLLDAASNKAPVLSHLTSLQLDCVKQLQEPQLEAILTACPNLEVLSLPRCGRLGDAAALTAGRLLPRLRVANCSDWSSLSDAGVCGLALGCSGLEDITLDGCLRVGSESIALLARACPRLRRLSITKSYAVTDIALEALGAATAAATAAAGGIGSSGLGAAVAGGCGIQELVLRQCPRVCSVGLLARCRALTSLDLSGCPRVDTAGLRAMLSGCGGSLTSLQLNGCVGLGGEVLVGLGAACPRLARLNLRGLTLLDCHLRDLAASCITLQSLSLAWCTKITDAGLGPLVERNPGLQDLDMEALYLCSDDLLGRLAAAAPRLDRLCIRMCHRLSAAAIVALVTATRLSALLVSGIMDEAGTLDLVGRVRAARPGCTLHW</sequence>
<dbReference type="GO" id="GO:0031146">
    <property type="term" value="P:SCF-dependent proteasomal ubiquitin-dependent protein catabolic process"/>
    <property type="evidence" value="ECO:0007669"/>
    <property type="project" value="TreeGrafter"/>
</dbReference>
<name>A0A835SDQ3_CHLIN</name>
<comment type="subcellular location">
    <subcellularLocation>
        <location evidence="1">Cytoplasm</location>
        <location evidence="1">Cytoskeleton</location>
        <location evidence="1">Cilium axoneme</location>
    </subcellularLocation>
</comment>
<dbReference type="Gene3D" id="3.80.10.10">
    <property type="entry name" value="Ribonuclease Inhibitor"/>
    <property type="match status" value="2"/>
</dbReference>
<dbReference type="SMART" id="SM00367">
    <property type="entry name" value="LRR_CC"/>
    <property type="match status" value="7"/>
</dbReference>
<reference evidence="2" key="1">
    <citation type="journal article" date="2020" name="bioRxiv">
        <title>Comparative genomics of Chlamydomonas.</title>
        <authorList>
            <person name="Craig R.J."/>
            <person name="Hasan A.R."/>
            <person name="Ness R.W."/>
            <person name="Keightley P.D."/>
        </authorList>
    </citation>
    <scope>NUCLEOTIDE SEQUENCE</scope>
    <source>
        <strain evidence="2">SAG 7.73</strain>
    </source>
</reference>
<dbReference type="PANTHER" id="PTHR13318">
    <property type="entry name" value="PARTNER OF PAIRED, ISOFORM B-RELATED"/>
    <property type="match status" value="1"/>
</dbReference>
<evidence type="ECO:0000313" key="3">
    <source>
        <dbReference type="Proteomes" id="UP000650467"/>
    </source>
</evidence>
<dbReference type="EMBL" id="JAEHOC010000056">
    <property type="protein sequence ID" value="KAG2425392.1"/>
    <property type="molecule type" value="Genomic_DNA"/>
</dbReference>
<dbReference type="Pfam" id="PF13516">
    <property type="entry name" value="LRR_6"/>
    <property type="match status" value="2"/>
</dbReference>
<organism evidence="2 3">
    <name type="scientific">Chlamydomonas incerta</name>
    <dbReference type="NCBI Taxonomy" id="51695"/>
    <lineage>
        <taxon>Eukaryota</taxon>
        <taxon>Viridiplantae</taxon>
        <taxon>Chlorophyta</taxon>
        <taxon>core chlorophytes</taxon>
        <taxon>Chlorophyceae</taxon>
        <taxon>CS clade</taxon>
        <taxon>Chlamydomonadales</taxon>
        <taxon>Chlamydomonadaceae</taxon>
        <taxon>Chlamydomonas</taxon>
    </lineage>
</organism>
<dbReference type="InterPro" id="IPR001611">
    <property type="entry name" value="Leu-rich_rpt"/>
</dbReference>
<dbReference type="InterPro" id="IPR006553">
    <property type="entry name" value="Leu-rich_rpt_Cys-con_subtyp"/>
</dbReference>
<dbReference type="SUPFAM" id="SSF52047">
    <property type="entry name" value="RNI-like"/>
    <property type="match status" value="2"/>
</dbReference>
<evidence type="ECO:0000313" key="2">
    <source>
        <dbReference type="EMBL" id="KAG2425392.1"/>
    </source>
</evidence>
<protein>
    <submittedName>
        <fullName evidence="2">Uncharacterized protein</fullName>
    </submittedName>
</protein>
<dbReference type="GO" id="GO:0019005">
    <property type="term" value="C:SCF ubiquitin ligase complex"/>
    <property type="evidence" value="ECO:0007669"/>
    <property type="project" value="TreeGrafter"/>
</dbReference>
<proteinExistence type="predicted"/>
<gene>
    <name evidence="2" type="ORF">HXX76_013806</name>
</gene>
<dbReference type="Proteomes" id="UP000650467">
    <property type="component" value="Unassembled WGS sequence"/>
</dbReference>
<evidence type="ECO:0000256" key="1">
    <source>
        <dbReference type="ARBA" id="ARBA00004430"/>
    </source>
</evidence>
<keyword evidence="3" id="KW-1185">Reference proteome</keyword>
<accession>A0A835SDQ3</accession>
<dbReference type="AlphaFoldDB" id="A0A835SDQ3"/>
<dbReference type="InterPro" id="IPR032675">
    <property type="entry name" value="LRR_dom_sf"/>
</dbReference>
<dbReference type="OrthoDB" id="536302at2759"/>
<dbReference type="PANTHER" id="PTHR13318:SF105">
    <property type="entry name" value="F-BOX_LRR-REPEAT PROTEIN 3"/>
    <property type="match status" value="1"/>
</dbReference>
<comment type="caution">
    <text evidence="2">The sequence shown here is derived from an EMBL/GenBank/DDBJ whole genome shotgun (WGS) entry which is preliminary data.</text>
</comment>
<dbReference type="GO" id="GO:0005930">
    <property type="term" value="C:axoneme"/>
    <property type="evidence" value="ECO:0007669"/>
    <property type="project" value="UniProtKB-SubCell"/>
</dbReference>